<proteinExistence type="predicted"/>
<dbReference type="Proteomes" id="UP000245624">
    <property type="component" value="Unassembled WGS sequence"/>
</dbReference>
<reference evidence="1 2" key="1">
    <citation type="submission" date="2018-05" db="EMBL/GenBank/DDBJ databases">
        <title>Genomic analysis of Gracilibacillus dipsosauri DD1 reveals novel features of a salt-tolerant amylase.</title>
        <authorList>
            <person name="Deutch C.E."/>
            <person name="Yang S."/>
        </authorList>
    </citation>
    <scope>NUCLEOTIDE SEQUENCE [LARGE SCALE GENOMIC DNA]</scope>
    <source>
        <strain evidence="1 2">DD1</strain>
    </source>
</reference>
<dbReference type="InterPro" id="IPR025616">
    <property type="entry name" value="YpjP"/>
</dbReference>
<organism evidence="1 2">
    <name type="scientific">Gracilibacillus dipsosauri</name>
    <dbReference type="NCBI Taxonomy" id="178340"/>
    <lineage>
        <taxon>Bacteria</taxon>
        <taxon>Bacillati</taxon>
        <taxon>Bacillota</taxon>
        <taxon>Bacilli</taxon>
        <taxon>Bacillales</taxon>
        <taxon>Bacillaceae</taxon>
        <taxon>Gracilibacillus</taxon>
    </lineage>
</organism>
<accession>A0A317KXY9</accession>
<dbReference type="AlphaFoldDB" id="A0A317KXY9"/>
<comment type="caution">
    <text evidence="1">The sequence shown here is derived from an EMBL/GenBank/DDBJ whole genome shotgun (WGS) entry which is preliminary data.</text>
</comment>
<gene>
    <name evidence="1" type="ORF">DLJ74_12795</name>
</gene>
<dbReference type="Pfam" id="PF14005">
    <property type="entry name" value="YpjP"/>
    <property type="match status" value="1"/>
</dbReference>
<protein>
    <submittedName>
        <fullName evidence="1">Uncharacterized protein</fullName>
    </submittedName>
</protein>
<evidence type="ECO:0000313" key="1">
    <source>
        <dbReference type="EMBL" id="PWU67974.1"/>
    </source>
</evidence>
<sequence length="199" mass="23288">MKMWTKKIMVWLVAILTLGLYVPPIYLDADIDKTDKGEITPNEENDSTSIEQVAVLEQVEETLSNEELYLEALNHQAQEHLFLKLGNKISHQIDEEIESAIVPHLELVLEQLYDQLGEERSQYLIISEGPSSGYGERIFNLYDTVQKQNIATFHVNRVKRPQSGYYFQFHYHLQQDNFEEHYPIGDVYWGKNTPPRWMS</sequence>
<dbReference type="EMBL" id="QGTD01000011">
    <property type="protein sequence ID" value="PWU67974.1"/>
    <property type="molecule type" value="Genomic_DNA"/>
</dbReference>
<name>A0A317KXY9_9BACI</name>
<dbReference type="OrthoDB" id="2435352at2"/>
<evidence type="ECO:0000313" key="2">
    <source>
        <dbReference type="Proteomes" id="UP000245624"/>
    </source>
</evidence>
<dbReference type="RefSeq" id="WP_109984764.1">
    <property type="nucleotide sequence ID" value="NZ_JAJUIE010000019.1"/>
</dbReference>
<keyword evidence="2" id="KW-1185">Reference proteome</keyword>